<evidence type="ECO:0000259" key="6">
    <source>
        <dbReference type="PROSITE" id="PS50931"/>
    </source>
</evidence>
<evidence type="ECO:0000313" key="7">
    <source>
        <dbReference type="EMBL" id="CAB4651183.1"/>
    </source>
</evidence>
<evidence type="ECO:0000256" key="4">
    <source>
        <dbReference type="ARBA" id="ARBA00023163"/>
    </source>
</evidence>
<dbReference type="Pfam" id="PF00126">
    <property type="entry name" value="HTH_1"/>
    <property type="match status" value="1"/>
</dbReference>
<dbReference type="GO" id="GO:0003700">
    <property type="term" value="F:DNA-binding transcription factor activity"/>
    <property type="evidence" value="ECO:0007669"/>
    <property type="project" value="InterPro"/>
</dbReference>
<dbReference type="InterPro" id="IPR050950">
    <property type="entry name" value="HTH-type_LysR_regulators"/>
</dbReference>
<dbReference type="PRINTS" id="PR00039">
    <property type="entry name" value="HTHLYSR"/>
</dbReference>
<dbReference type="Gene3D" id="3.40.190.290">
    <property type="match status" value="1"/>
</dbReference>
<evidence type="ECO:0000256" key="2">
    <source>
        <dbReference type="ARBA" id="ARBA00023015"/>
    </source>
</evidence>
<evidence type="ECO:0000256" key="5">
    <source>
        <dbReference type="SAM" id="MobiDB-lite"/>
    </source>
</evidence>
<dbReference type="Pfam" id="PF03466">
    <property type="entry name" value="LysR_substrate"/>
    <property type="match status" value="1"/>
</dbReference>
<dbReference type="InterPro" id="IPR005119">
    <property type="entry name" value="LysR_subst-bd"/>
</dbReference>
<dbReference type="GO" id="GO:0003677">
    <property type="term" value="F:DNA binding"/>
    <property type="evidence" value="ECO:0007669"/>
    <property type="project" value="UniProtKB-KW"/>
</dbReference>
<dbReference type="SUPFAM" id="SSF46785">
    <property type="entry name" value="Winged helix' DNA-binding domain"/>
    <property type="match status" value="1"/>
</dbReference>
<dbReference type="InterPro" id="IPR036390">
    <property type="entry name" value="WH_DNA-bd_sf"/>
</dbReference>
<sequence>MPSLFVMDLRQLATLLAVVDNGGFTAASRSLHTVQSNVSAHISRLEKELGATLIDRATGLPTAEGQVVVERARRIQAELSALTADVHSVRSEISGTARIGIIGTTARWLAPALIDAMSAQHPLVRVEVHDATTASLLLKLNSGAVDLAVLTTPTNDPEVVATALFTEDRILATTAGHSLFGKTRITLADLDGIELIVEPPGRPFREQLDALFAERDYTLAVKAEVDGTRLMASLAFEGFGAAILPASAVSARSDLGWHTAPVEGLPGRAVGLATRRQALLSAPARALSDVLRDVVSSRGERQPGIHPASPQRLSPD</sequence>
<feature type="region of interest" description="Disordered" evidence="5">
    <location>
        <begin position="297"/>
        <end position="316"/>
    </location>
</feature>
<evidence type="ECO:0000256" key="3">
    <source>
        <dbReference type="ARBA" id="ARBA00023125"/>
    </source>
</evidence>
<accession>A0A6J6KRR1</accession>
<name>A0A6J6KRR1_9ZZZZ</name>
<keyword evidence="2" id="KW-0805">Transcription regulation</keyword>
<dbReference type="Gene3D" id="1.10.10.10">
    <property type="entry name" value="Winged helix-like DNA-binding domain superfamily/Winged helix DNA-binding domain"/>
    <property type="match status" value="1"/>
</dbReference>
<keyword evidence="3" id="KW-0238">DNA-binding</keyword>
<feature type="domain" description="HTH lysR-type" evidence="6">
    <location>
        <begin position="7"/>
        <end position="62"/>
    </location>
</feature>
<evidence type="ECO:0000256" key="1">
    <source>
        <dbReference type="ARBA" id="ARBA00009437"/>
    </source>
</evidence>
<dbReference type="AlphaFoldDB" id="A0A6J6KRR1"/>
<dbReference type="InterPro" id="IPR000847">
    <property type="entry name" value="LysR_HTH_N"/>
</dbReference>
<dbReference type="PANTHER" id="PTHR30419">
    <property type="entry name" value="HTH-TYPE TRANSCRIPTIONAL REGULATOR YBHD"/>
    <property type="match status" value="1"/>
</dbReference>
<protein>
    <submittedName>
        <fullName evidence="7">Unannotated protein</fullName>
    </submittedName>
</protein>
<dbReference type="GO" id="GO:0005829">
    <property type="term" value="C:cytosol"/>
    <property type="evidence" value="ECO:0007669"/>
    <property type="project" value="TreeGrafter"/>
</dbReference>
<dbReference type="EMBL" id="CAEZVV010000093">
    <property type="protein sequence ID" value="CAB4651183.1"/>
    <property type="molecule type" value="Genomic_DNA"/>
</dbReference>
<dbReference type="InterPro" id="IPR036388">
    <property type="entry name" value="WH-like_DNA-bd_sf"/>
</dbReference>
<reference evidence="7" key="1">
    <citation type="submission" date="2020-05" db="EMBL/GenBank/DDBJ databases">
        <authorList>
            <person name="Chiriac C."/>
            <person name="Salcher M."/>
            <person name="Ghai R."/>
            <person name="Kavagutti S V."/>
        </authorList>
    </citation>
    <scope>NUCLEOTIDE SEQUENCE</scope>
</reference>
<dbReference type="CDD" id="cd05466">
    <property type="entry name" value="PBP2_LTTR_substrate"/>
    <property type="match status" value="1"/>
</dbReference>
<proteinExistence type="inferred from homology"/>
<dbReference type="SUPFAM" id="SSF53850">
    <property type="entry name" value="Periplasmic binding protein-like II"/>
    <property type="match status" value="1"/>
</dbReference>
<keyword evidence="4" id="KW-0804">Transcription</keyword>
<organism evidence="7">
    <name type="scientific">freshwater metagenome</name>
    <dbReference type="NCBI Taxonomy" id="449393"/>
    <lineage>
        <taxon>unclassified sequences</taxon>
        <taxon>metagenomes</taxon>
        <taxon>ecological metagenomes</taxon>
    </lineage>
</organism>
<dbReference type="PROSITE" id="PS50931">
    <property type="entry name" value="HTH_LYSR"/>
    <property type="match status" value="1"/>
</dbReference>
<comment type="similarity">
    <text evidence="1">Belongs to the LysR transcriptional regulatory family.</text>
</comment>
<gene>
    <name evidence="7" type="ORF">UFOPK2143_01286</name>
</gene>